<dbReference type="Proteomes" id="UP001501521">
    <property type="component" value="Unassembled WGS sequence"/>
</dbReference>
<dbReference type="EMBL" id="BAABLV010000024">
    <property type="protein sequence ID" value="GAA4898581.1"/>
    <property type="molecule type" value="Genomic_DNA"/>
</dbReference>
<comment type="caution">
    <text evidence="1">The sequence shown here is derived from an EMBL/GenBank/DDBJ whole genome shotgun (WGS) entry which is preliminary data.</text>
</comment>
<proteinExistence type="predicted"/>
<evidence type="ECO:0000313" key="2">
    <source>
        <dbReference type="Proteomes" id="UP001501521"/>
    </source>
</evidence>
<reference evidence="2" key="1">
    <citation type="journal article" date="2019" name="Int. J. Syst. Evol. Microbiol.">
        <title>The Global Catalogue of Microorganisms (GCM) 10K type strain sequencing project: providing services to taxonomists for standard genome sequencing and annotation.</title>
        <authorList>
            <consortium name="The Broad Institute Genomics Platform"/>
            <consortium name="The Broad Institute Genome Sequencing Center for Infectious Disease"/>
            <person name="Wu L."/>
            <person name="Ma J."/>
        </authorList>
    </citation>
    <scope>NUCLEOTIDE SEQUENCE [LARGE SCALE GENOMIC DNA]</scope>
    <source>
        <strain evidence="2">JCM 19125</strain>
    </source>
</reference>
<organism evidence="1 2">
    <name type="scientific">Tessaracoccus lubricantis</name>
    <dbReference type="NCBI Taxonomy" id="545543"/>
    <lineage>
        <taxon>Bacteria</taxon>
        <taxon>Bacillati</taxon>
        <taxon>Actinomycetota</taxon>
        <taxon>Actinomycetes</taxon>
        <taxon>Propionibacteriales</taxon>
        <taxon>Propionibacteriaceae</taxon>
        <taxon>Tessaracoccus</taxon>
    </lineage>
</organism>
<name>A0ABP9FBZ1_9ACTN</name>
<keyword evidence="2" id="KW-1185">Reference proteome</keyword>
<protein>
    <recommendedName>
        <fullName evidence="3">Replication-associated protein G2P N-terminal domain-containing protein</fullName>
    </recommendedName>
</protein>
<gene>
    <name evidence="1" type="ORF">GCM10025789_15680</name>
</gene>
<evidence type="ECO:0008006" key="3">
    <source>
        <dbReference type="Google" id="ProtNLM"/>
    </source>
</evidence>
<accession>A0ABP9FBZ1</accession>
<sequence>MEEHHAALHSPHDLKHDAGAVVGGLRTDWGVDTVKLSFRVDPNQSLTHAAFWARTSSQIRPGTHVEDETHVGFMNFPKGDARVTLFAQNQVCHVEFNAARLIHGKSAPLLPIAHLQSVAEGVIREVSRYACPDFIRTGPAGLQHWEESWPELVTVKRLDIARNFTVSEPGLIKRVLPAIQCRYGRSRAEYTNSTAGWTLVNSTRRSGQDRLYDKQAELASRDVDCSLAEGNDRLFRFEAQLQGDRLKTHGLTKLRDVSAEASWKALEARWDAVRWGSPLPGDSGIMTALRPLKALQQRKMLGDLHLAAAGMAKDVLTPAQYKRFQADARKLGLTPGMPVELLGEPEQYLDLVEGRLMPLGDPSVTQLVDSNDETADAG</sequence>
<evidence type="ECO:0000313" key="1">
    <source>
        <dbReference type="EMBL" id="GAA4898581.1"/>
    </source>
</evidence>